<dbReference type="AlphaFoldDB" id="A0AAV4JKB7"/>
<protein>
    <submittedName>
        <fullName evidence="2">Uncharacterized protein</fullName>
    </submittedName>
</protein>
<evidence type="ECO:0000313" key="3">
    <source>
        <dbReference type="Proteomes" id="UP000762676"/>
    </source>
</evidence>
<comment type="caution">
    <text evidence="2">The sequence shown here is derived from an EMBL/GenBank/DDBJ whole genome shotgun (WGS) entry which is preliminary data.</text>
</comment>
<feature type="compositionally biased region" description="Polar residues" evidence="1">
    <location>
        <begin position="57"/>
        <end position="74"/>
    </location>
</feature>
<sequence length="74" mass="8023">MSGATANIDHDDADRINKYYKELTETVLPRCPSSGGGLAQSSPPPISPQKFDPPMWTPSTPKGFSQPSLMSQRC</sequence>
<accession>A0AAV4JKB7</accession>
<feature type="region of interest" description="Disordered" evidence="1">
    <location>
        <begin position="30"/>
        <end position="74"/>
    </location>
</feature>
<evidence type="ECO:0000313" key="2">
    <source>
        <dbReference type="EMBL" id="GFS22860.1"/>
    </source>
</evidence>
<evidence type="ECO:0000256" key="1">
    <source>
        <dbReference type="SAM" id="MobiDB-lite"/>
    </source>
</evidence>
<dbReference type="EMBL" id="BMAT01013913">
    <property type="protein sequence ID" value="GFS22860.1"/>
    <property type="molecule type" value="Genomic_DNA"/>
</dbReference>
<organism evidence="2 3">
    <name type="scientific">Elysia marginata</name>
    <dbReference type="NCBI Taxonomy" id="1093978"/>
    <lineage>
        <taxon>Eukaryota</taxon>
        <taxon>Metazoa</taxon>
        <taxon>Spiralia</taxon>
        <taxon>Lophotrochozoa</taxon>
        <taxon>Mollusca</taxon>
        <taxon>Gastropoda</taxon>
        <taxon>Heterobranchia</taxon>
        <taxon>Euthyneura</taxon>
        <taxon>Panpulmonata</taxon>
        <taxon>Sacoglossa</taxon>
        <taxon>Placobranchoidea</taxon>
        <taxon>Plakobranchidae</taxon>
        <taxon>Elysia</taxon>
    </lineage>
</organism>
<keyword evidence="3" id="KW-1185">Reference proteome</keyword>
<gene>
    <name evidence="2" type="ORF">ElyMa_006962100</name>
</gene>
<proteinExistence type="predicted"/>
<name>A0AAV4JKB7_9GAST</name>
<dbReference type="Proteomes" id="UP000762676">
    <property type="component" value="Unassembled WGS sequence"/>
</dbReference>
<reference evidence="2 3" key="1">
    <citation type="journal article" date="2021" name="Elife">
        <title>Chloroplast acquisition without the gene transfer in kleptoplastic sea slugs, Plakobranchus ocellatus.</title>
        <authorList>
            <person name="Maeda T."/>
            <person name="Takahashi S."/>
            <person name="Yoshida T."/>
            <person name="Shimamura S."/>
            <person name="Takaki Y."/>
            <person name="Nagai Y."/>
            <person name="Toyoda A."/>
            <person name="Suzuki Y."/>
            <person name="Arimoto A."/>
            <person name="Ishii H."/>
            <person name="Satoh N."/>
            <person name="Nishiyama T."/>
            <person name="Hasebe M."/>
            <person name="Maruyama T."/>
            <person name="Minagawa J."/>
            <person name="Obokata J."/>
            <person name="Shigenobu S."/>
        </authorList>
    </citation>
    <scope>NUCLEOTIDE SEQUENCE [LARGE SCALE GENOMIC DNA]</scope>
</reference>